<dbReference type="InterPro" id="IPR014721">
    <property type="entry name" value="Ribsml_uS5_D2-typ_fold_subgr"/>
</dbReference>
<keyword evidence="2 4" id="KW-0689">Ribosomal protein</keyword>
<dbReference type="InterPro" id="IPR020568">
    <property type="entry name" value="Ribosomal_Su5_D2-typ_SF"/>
</dbReference>
<dbReference type="VEuPathDB" id="AmoebaDB:KM1_130940"/>
<dbReference type="VEuPathDB" id="AmoebaDB:EHI_038620"/>
<dbReference type="InterPro" id="IPR000754">
    <property type="entry name" value="Ribosomal_uS9"/>
</dbReference>
<dbReference type="PANTHER" id="PTHR21569:SF16">
    <property type="entry name" value="RIBOSOMAL PROTEIN S16"/>
    <property type="match status" value="1"/>
</dbReference>
<comment type="similarity">
    <text evidence="1 4">Belongs to the universal ribosomal protein uS9 family.</text>
</comment>
<dbReference type="OMA" id="IIQYDRT"/>
<gene>
    <name evidence="5" type="ORF">CL6EHI_038620</name>
</gene>
<evidence type="ECO:0000313" key="6">
    <source>
        <dbReference type="Proteomes" id="UP000078387"/>
    </source>
</evidence>
<dbReference type="FunFam" id="3.30.230.10:FF:000007">
    <property type="entry name" value="40S ribosomal protein S16"/>
    <property type="match status" value="1"/>
</dbReference>
<dbReference type="PANTHER" id="PTHR21569">
    <property type="entry name" value="RIBOSOMAL PROTEIN S9"/>
    <property type="match status" value="1"/>
</dbReference>
<accession>A0A5K1VCJ7</accession>
<evidence type="ECO:0000256" key="3">
    <source>
        <dbReference type="ARBA" id="ARBA00023274"/>
    </source>
</evidence>
<keyword evidence="3 4" id="KW-0687">Ribonucleoprotein</keyword>
<dbReference type="NCBIfam" id="NF001749">
    <property type="entry name" value="PRK00474.1"/>
    <property type="match status" value="1"/>
</dbReference>
<dbReference type="GO" id="GO:0003735">
    <property type="term" value="F:structural constituent of ribosome"/>
    <property type="evidence" value="ECO:0007669"/>
    <property type="project" value="InterPro"/>
</dbReference>
<proteinExistence type="inferred from homology"/>
<dbReference type="EMBL" id="BDEQ01000001">
    <property type="protein sequence ID" value="GAT94349.1"/>
    <property type="molecule type" value="Genomic_DNA"/>
</dbReference>
<dbReference type="GO" id="GO:0003723">
    <property type="term" value="F:RNA binding"/>
    <property type="evidence" value="ECO:0007669"/>
    <property type="project" value="TreeGrafter"/>
</dbReference>
<dbReference type="InterPro" id="IPR020574">
    <property type="entry name" value="Ribosomal_uS9_CS"/>
</dbReference>
<dbReference type="GO" id="GO:0000462">
    <property type="term" value="P:maturation of SSU-rRNA from tricistronic rRNA transcript (SSU-rRNA, 5.8S rRNA, LSU-rRNA)"/>
    <property type="evidence" value="ECO:0007669"/>
    <property type="project" value="TreeGrafter"/>
</dbReference>
<dbReference type="SUPFAM" id="SSF54211">
    <property type="entry name" value="Ribosomal protein S5 domain 2-like"/>
    <property type="match status" value="1"/>
</dbReference>
<dbReference type="PROSITE" id="PS00360">
    <property type="entry name" value="RIBOSOMAL_S9"/>
    <property type="match status" value="1"/>
</dbReference>
<dbReference type="AlphaFoldDB" id="A0A5K1VCJ7"/>
<dbReference type="GO" id="GO:0022627">
    <property type="term" value="C:cytosolic small ribosomal subunit"/>
    <property type="evidence" value="ECO:0007669"/>
    <property type="project" value="TreeGrafter"/>
</dbReference>
<dbReference type="VEuPathDB" id="AmoebaDB:EHI5A_038340"/>
<evidence type="ECO:0000256" key="2">
    <source>
        <dbReference type="ARBA" id="ARBA00022980"/>
    </source>
</evidence>
<evidence type="ECO:0000256" key="4">
    <source>
        <dbReference type="RuleBase" id="RU003815"/>
    </source>
</evidence>
<dbReference type="VEuPathDB" id="AmoebaDB:EHI7A_072200"/>
<organism evidence="5 6">
    <name type="scientific">Entamoeba histolytica</name>
    <dbReference type="NCBI Taxonomy" id="5759"/>
    <lineage>
        <taxon>Eukaryota</taxon>
        <taxon>Amoebozoa</taxon>
        <taxon>Evosea</taxon>
        <taxon>Archamoebae</taxon>
        <taxon>Mastigamoebida</taxon>
        <taxon>Entamoebidae</taxon>
        <taxon>Entamoeba</taxon>
    </lineage>
</organism>
<dbReference type="GO" id="GO:0006412">
    <property type="term" value="P:translation"/>
    <property type="evidence" value="ECO:0007669"/>
    <property type="project" value="InterPro"/>
</dbReference>
<sequence length="158" mass="17474">MSSAVKATGKTQKKHTEALKSVQVFGKKKTAIAVCLCKEGKGMIRVNGVPLDLINPPVLRIKVFEPLFIVGKESYAKLDLKIRVTGGGQVAQAYAIRQAIAKALIAYNQKFVDETTKNELKAKFLEYDRTLLVADPRRCEAKKFGGPGARAKYQKSYR</sequence>
<protein>
    <submittedName>
        <fullName evidence="5">40S ribosomal protein s16 putative</fullName>
    </submittedName>
</protein>
<reference evidence="5 6" key="1">
    <citation type="submission" date="2016-05" db="EMBL/GenBank/DDBJ databases">
        <title>First whole genome sequencing of Entamoeba histolytica HM1:IMSS-clone-6.</title>
        <authorList>
            <person name="Mukherjee Avik.K."/>
            <person name="Izumyama S."/>
            <person name="Nakada-Tsukui K."/>
            <person name="Nozaki T."/>
        </authorList>
    </citation>
    <scope>NUCLEOTIDE SEQUENCE [LARGE SCALE GENOMIC DNA]</scope>
    <source>
        <strain evidence="5 6">HM1:IMSS clone 6</strain>
    </source>
</reference>
<comment type="caution">
    <text evidence="5">The sequence shown here is derived from an EMBL/GenBank/DDBJ whole genome shotgun (WGS) entry which is preliminary data.</text>
</comment>
<name>A0A5K1VCJ7_ENTHI</name>
<dbReference type="Proteomes" id="UP000078387">
    <property type="component" value="Unassembled WGS sequence"/>
</dbReference>
<dbReference type="Gene3D" id="3.30.230.10">
    <property type="match status" value="1"/>
</dbReference>
<evidence type="ECO:0000313" key="5">
    <source>
        <dbReference type="EMBL" id="GAT94349.1"/>
    </source>
</evidence>
<dbReference type="Pfam" id="PF00380">
    <property type="entry name" value="Ribosomal_S9"/>
    <property type="match status" value="1"/>
</dbReference>
<evidence type="ECO:0000256" key="1">
    <source>
        <dbReference type="ARBA" id="ARBA00005251"/>
    </source>
</evidence>